<evidence type="ECO:0000256" key="5">
    <source>
        <dbReference type="SAM" id="SignalP"/>
    </source>
</evidence>
<dbReference type="InterPro" id="IPR051093">
    <property type="entry name" value="Neuroligin/BSAL"/>
</dbReference>
<feature type="compositionally biased region" description="Basic and acidic residues" evidence="3">
    <location>
        <begin position="91"/>
        <end position="107"/>
    </location>
</feature>
<keyword evidence="7" id="KW-1185">Reference proteome</keyword>
<dbReference type="SUPFAM" id="SSF53474">
    <property type="entry name" value="alpha/beta-Hydrolases"/>
    <property type="match status" value="1"/>
</dbReference>
<proteinExistence type="inferred from homology"/>
<protein>
    <submittedName>
        <fullName evidence="8">Carboxylesterase type B domain-containing protein</fullName>
    </submittedName>
</protein>
<organism evidence="7 8">
    <name type="scientific">Plectus sambesii</name>
    <dbReference type="NCBI Taxonomy" id="2011161"/>
    <lineage>
        <taxon>Eukaryota</taxon>
        <taxon>Metazoa</taxon>
        <taxon>Ecdysozoa</taxon>
        <taxon>Nematoda</taxon>
        <taxon>Chromadorea</taxon>
        <taxon>Plectida</taxon>
        <taxon>Plectina</taxon>
        <taxon>Plectoidea</taxon>
        <taxon>Plectidae</taxon>
        <taxon>Plectus</taxon>
    </lineage>
</organism>
<feature type="chain" id="PRO_5037594267" evidence="5">
    <location>
        <begin position="34"/>
        <end position="751"/>
    </location>
</feature>
<evidence type="ECO:0000259" key="6">
    <source>
        <dbReference type="Pfam" id="PF00135"/>
    </source>
</evidence>
<accession>A0A914VWW6</accession>
<evidence type="ECO:0000313" key="8">
    <source>
        <dbReference type="WBParaSite" id="PSAMB.scaffold263size60343.g3977.t1"/>
    </source>
</evidence>
<dbReference type="AlphaFoldDB" id="A0A914VWW6"/>
<dbReference type="PANTHER" id="PTHR43903">
    <property type="entry name" value="NEUROLIGIN"/>
    <property type="match status" value="1"/>
</dbReference>
<dbReference type="InterPro" id="IPR002018">
    <property type="entry name" value="CarbesteraseB"/>
</dbReference>
<keyword evidence="4" id="KW-1133">Transmembrane helix</keyword>
<evidence type="ECO:0000256" key="1">
    <source>
        <dbReference type="ARBA" id="ARBA00005964"/>
    </source>
</evidence>
<dbReference type="PROSITE" id="PS00941">
    <property type="entry name" value="CARBOXYLESTERASE_B_2"/>
    <property type="match status" value="1"/>
</dbReference>
<name>A0A914VWW6_9BILA</name>
<dbReference type="Gene3D" id="3.40.50.1820">
    <property type="entry name" value="alpha/beta hydrolase"/>
    <property type="match status" value="1"/>
</dbReference>
<keyword evidence="2 5" id="KW-0732">Signal</keyword>
<reference evidence="8" key="1">
    <citation type="submission" date="2022-11" db="UniProtKB">
        <authorList>
            <consortium name="WormBaseParasite"/>
        </authorList>
    </citation>
    <scope>IDENTIFICATION</scope>
</reference>
<keyword evidence="4" id="KW-0812">Transmembrane</keyword>
<comment type="similarity">
    <text evidence="1">Belongs to the type-B carboxylesterase/lipase family.</text>
</comment>
<keyword evidence="4" id="KW-0472">Membrane</keyword>
<dbReference type="Pfam" id="PF00135">
    <property type="entry name" value="COesterase"/>
    <property type="match status" value="1"/>
</dbReference>
<evidence type="ECO:0000256" key="4">
    <source>
        <dbReference type="SAM" id="Phobius"/>
    </source>
</evidence>
<evidence type="ECO:0000256" key="2">
    <source>
        <dbReference type="ARBA" id="ARBA00022729"/>
    </source>
</evidence>
<sequence>MYLTHSIQFCHSFRFSLLRTFALLLVCASYCQSQHVPTRPIDLWNPFGTTTPPRLLPGQKARDDEVIVQLTIGSLIGRRLIIPNVTWTATKDPREQIPNDRGPRDPDPLPPKNNVTVFTFLGIPYSEPPTGNLRFKAPQRMVNLPGEQPYQANAFGPACAQDTETRSTLNIKQPYPWLVNEDCLYLNIFTPDASRMSGATYPVIVFFHGGAFQTGSANDWPGHVLASKGIVVVTVNYRLGPFGFLSLGDSLTGNYGLEDQRLALEWVRDHISAFGGDPLQVTVVGHGAGAVSVGLHMMSPGSMRLFRAAAALSGADVAYDQVITYPSLAFNNTIGLGRYLGCSEATAESVWNCIQTRSTPDIIQAAVDSLRRVQFNRYGYLPTVDKRVIPDEPKKFLEDVVRGAATLPSPVPYLTGVNQNDGTQVLLADRKLGEYNKFLLVDQMYVSEFVLEYAYRHNYTTNREVVADAIEQRYKYWPDPSDNVMIRQKFLELASDTYYVAPVSLSAHLHSSAGSRTFMYVNNYNFSKGALNQNQSFLPSWMGVCHECDLYMLFGFPWMPKRLLPPRFREVNWTETDKNASEAFMTIFRQFARTQNPNFPHDSTWTPLDPRRHWYVDFNYTTVDDQARPGILRRDYKWEAVAFWNEFIPSLADFFTTTFSPTEATFRREAEAFKIVTGATLLILMLVLVFAGAVSYLYFERGRRSRAREPPLVVVPYTDSRHNGSYHNGEQVFEKEAQPMTMLVTHKTTNL</sequence>
<feature type="transmembrane region" description="Helical" evidence="4">
    <location>
        <begin position="675"/>
        <end position="699"/>
    </location>
</feature>
<dbReference type="InterPro" id="IPR019819">
    <property type="entry name" value="Carboxylesterase_B_CS"/>
</dbReference>
<feature type="domain" description="Carboxylesterase type B" evidence="6">
    <location>
        <begin position="114"/>
        <end position="623"/>
    </location>
</feature>
<feature type="region of interest" description="Disordered" evidence="3">
    <location>
        <begin position="91"/>
        <end position="111"/>
    </location>
</feature>
<dbReference type="InterPro" id="IPR029058">
    <property type="entry name" value="AB_hydrolase_fold"/>
</dbReference>
<feature type="signal peptide" evidence="5">
    <location>
        <begin position="1"/>
        <end position="33"/>
    </location>
</feature>
<evidence type="ECO:0000313" key="7">
    <source>
        <dbReference type="Proteomes" id="UP000887566"/>
    </source>
</evidence>
<dbReference type="Proteomes" id="UP000887566">
    <property type="component" value="Unplaced"/>
</dbReference>
<evidence type="ECO:0000256" key="3">
    <source>
        <dbReference type="SAM" id="MobiDB-lite"/>
    </source>
</evidence>
<dbReference type="WBParaSite" id="PSAMB.scaffold263size60343.g3977.t1">
    <property type="protein sequence ID" value="PSAMB.scaffold263size60343.g3977.t1"/>
    <property type="gene ID" value="PSAMB.scaffold263size60343.g3977"/>
</dbReference>